<name>A0A6J5QLJ9_9CAUD</name>
<protein>
    <submittedName>
        <fullName evidence="1">Uncharacterized protein</fullName>
    </submittedName>
</protein>
<sequence length="460" mass="50104">MGNLFNPNDPNTWPENYKARTTAAFTNKGVPARDLAEDTVKNRFSGLTPKKRDPYYESGKTLFNMAVTEPVKSIGRTVSGKNAAVYANPFNGVGFMERGMKFGEDLLNVAALYPGVRAGSTAVRNSSVLASLKAGARPTASLDNYIFHGGVPPEKLVGGVIDPDFVRGGAKFNRGDPGNVASVKTGPNQVERDYILNKAEMSKATLAGEGSQESKAAAQEYLNRHSDIIKKIQAGEEHSTGVNRLMPEATYREYGGIHVLDVPKNLRTVDSPAPGGEVKFWGKQKPVGYAETPLQVGEGFGKFDPQYKKALQIMIDDADMKSAGSQKLANMLAKAKGTKITPAYKKLVEEVVAKEMGGEYRPFTPNPNFGKSDREILEYFQDYASPAVKDFKNIDQVVSGIRGAKTEKEIFSILQSAIPSDQLEIALGSRLNSVKSVEDMKKKVTSFITGLDPSYKRLKK</sequence>
<organism evidence="1">
    <name type="scientific">uncultured Caudovirales phage</name>
    <dbReference type="NCBI Taxonomy" id="2100421"/>
    <lineage>
        <taxon>Viruses</taxon>
        <taxon>Duplodnaviria</taxon>
        <taxon>Heunggongvirae</taxon>
        <taxon>Uroviricota</taxon>
        <taxon>Caudoviricetes</taxon>
        <taxon>Peduoviridae</taxon>
        <taxon>Maltschvirus</taxon>
        <taxon>Maltschvirus maltsch</taxon>
    </lineage>
</organism>
<dbReference type="EMBL" id="LR797277">
    <property type="protein sequence ID" value="CAB4198913.1"/>
    <property type="molecule type" value="Genomic_DNA"/>
</dbReference>
<dbReference type="EMBL" id="LR797036">
    <property type="protein sequence ID" value="CAB4183376.1"/>
    <property type="molecule type" value="Genomic_DNA"/>
</dbReference>
<proteinExistence type="predicted"/>
<gene>
    <name evidence="1" type="ORF">UFOVP1083_52</name>
    <name evidence="2" type="ORF">UFOVP1327_1</name>
</gene>
<reference evidence="1" key="1">
    <citation type="submission" date="2020-05" db="EMBL/GenBank/DDBJ databases">
        <authorList>
            <person name="Chiriac C."/>
            <person name="Salcher M."/>
            <person name="Ghai R."/>
            <person name="Kavagutti S V."/>
        </authorList>
    </citation>
    <scope>NUCLEOTIDE SEQUENCE</scope>
</reference>
<evidence type="ECO:0000313" key="2">
    <source>
        <dbReference type="EMBL" id="CAB4198913.1"/>
    </source>
</evidence>
<accession>A0A6J5QLJ9</accession>
<evidence type="ECO:0000313" key="1">
    <source>
        <dbReference type="EMBL" id="CAB4183376.1"/>
    </source>
</evidence>